<sequence length="254" mass="29434">MNQKSLNWGIAITGIWLTVIIIVWFFGGLKSPSSLNELGDALAGIVAPIAFLWLIMGYVQQGKQLDQNTKALEQQERALQLQIDEMQKGIEQQRQLVQTQKEQQSEQRQLLFPKLFISDFQARAAFGNNLSADNSSGEYIYDNAVFITIYFNLENLGEDAYHFKIIEKKTLECLENIDLLKRSDKAEMKLHLSTELVDQLNLNKQLEELFNVSYECKNGFEIQRDLFMQLYPRNVNSPFFHVNMHLDKELKYEA</sequence>
<keyword evidence="4" id="KW-1185">Reference proteome</keyword>
<dbReference type="EMBL" id="APQD01000015">
    <property type="protein sequence ID" value="ENV82274.1"/>
    <property type="molecule type" value="Genomic_DNA"/>
</dbReference>
<dbReference type="eggNOG" id="ENOG5033CAE">
    <property type="taxonomic scope" value="Bacteria"/>
</dbReference>
<dbReference type="Proteomes" id="UP000018460">
    <property type="component" value="Unassembled WGS sequence"/>
</dbReference>
<keyword evidence="1" id="KW-0175">Coiled coil</keyword>
<proteinExistence type="predicted"/>
<keyword evidence="2" id="KW-1133">Transmembrane helix</keyword>
<dbReference type="RefSeq" id="WP_005010915.1">
    <property type="nucleotide sequence ID" value="NZ_KB849727.1"/>
</dbReference>
<organism evidence="3 4">
    <name type="scientific">Acinetobacter bouvetii DSM 14964 = CIP 107468</name>
    <dbReference type="NCBI Taxonomy" id="1120925"/>
    <lineage>
        <taxon>Bacteria</taxon>
        <taxon>Pseudomonadati</taxon>
        <taxon>Pseudomonadota</taxon>
        <taxon>Gammaproteobacteria</taxon>
        <taxon>Moraxellales</taxon>
        <taxon>Moraxellaceae</taxon>
        <taxon>Acinetobacter</taxon>
    </lineage>
</organism>
<gene>
    <name evidence="3" type="ORF">F941_02074</name>
</gene>
<feature type="transmembrane region" description="Helical" evidence="2">
    <location>
        <begin position="6"/>
        <end position="26"/>
    </location>
</feature>
<dbReference type="AlphaFoldDB" id="N9DI17"/>
<keyword evidence="2" id="KW-0812">Transmembrane</keyword>
<accession>N9DI17</accession>
<evidence type="ECO:0000256" key="1">
    <source>
        <dbReference type="SAM" id="Coils"/>
    </source>
</evidence>
<feature type="coiled-coil region" evidence="1">
    <location>
        <begin position="65"/>
        <end position="103"/>
    </location>
</feature>
<comment type="caution">
    <text evidence="3">The sequence shown here is derived from an EMBL/GenBank/DDBJ whole genome shotgun (WGS) entry which is preliminary data.</text>
</comment>
<evidence type="ECO:0000256" key="2">
    <source>
        <dbReference type="SAM" id="Phobius"/>
    </source>
</evidence>
<reference evidence="3 4" key="1">
    <citation type="submission" date="2013-02" db="EMBL/GenBank/DDBJ databases">
        <title>The Genome Sequence of Acinetobacter bouvetii CIP 107468.</title>
        <authorList>
            <consortium name="The Broad Institute Genome Sequencing Platform"/>
            <consortium name="The Broad Institute Genome Sequencing Center for Infectious Disease"/>
            <person name="Cerqueira G."/>
            <person name="Feldgarden M."/>
            <person name="Courvalin P."/>
            <person name="Perichon B."/>
            <person name="Grillot-Courvalin C."/>
            <person name="Clermont D."/>
            <person name="Rocha E."/>
            <person name="Yoon E.-J."/>
            <person name="Nemec A."/>
            <person name="Walker B."/>
            <person name="Young S.K."/>
            <person name="Zeng Q."/>
            <person name="Gargeya S."/>
            <person name="Fitzgerald M."/>
            <person name="Haas B."/>
            <person name="Abouelleil A."/>
            <person name="Alvarado L."/>
            <person name="Arachchi H.M."/>
            <person name="Berlin A.M."/>
            <person name="Chapman S.B."/>
            <person name="Dewar J."/>
            <person name="Goldberg J."/>
            <person name="Griggs A."/>
            <person name="Gujja S."/>
            <person name="Hansen M."/>
            <person name="Howarth C."/>
            <person name="Imamovic A."/>
            <person name="Larimer J."/>
            <person name="McCowan C."/>
            <person name="Murphy C."/>
            <person name="Neiman D."/>
            <person name="Pearson M."/>
            <person name="Priest M."/>
            <person name="Roberts A."/>
            <person name="Saif S."/>
            <person name="Shea T."/>
            <person name="Sisk P."/>
            <person name="Sykes S."/>
            <person name="Wortman J."/>
            <person name="Nusbaum C."/>
            <person name="Birren B."/>
        </authorList>
    </citation>
    <scope>NUCLEOTIDE SEQUENCE [LARGE SCALE GENOMIC DNA]</scope>
    <source>
        <strain evidence="3 4">CIP 107468</strain>
    </source>
</reference>
<evidence type="ECO:0000313" key="4">
    <source>
        <dbReference type="Proteomes" id="UP000018460"/>
    </source>
</evidence>
<keyword evidence="2" id="KW-0472">Membrane</keyword>
<dbReference type="OrthoDB" id="7408523at2"/>
<protein>
    <submittedName>
        <fullName evidence="3">Uncharacterized protein</fullName>
    </submittedName>
</protein>
<evidence type="ECO:0000313" key="3">
    <source>
        <dbReference type="EMBL" id="ENV82274.1"/>
    </source>
</evidence>
<dbReference type="PATRIC" id="fig|1120925.3.peg.2192"/>
<feature type="transmembrane region" description="Helical" evidence="2">
    <location>
        <begin position="38"/>
        <end position="59"/>
    </location>
</feature>
<name>N9DI17_9GAMM</name>